<name>A0A931H8V6_9BURK</name>
<gene>
    <name evidence="2" type="ORF">I5803_20715</name>
</gene>
<comment type="caution">
    <text evidence="2">The sequence shown here is derived from an EMBL/GenBank/DDBJ whole genome shotgun (WGS) entry which is preliminary data.</text>
</comment>
<sequence>MRETDIHRRDLILALAAAIVGSAPRAAELGKSGTIKLVVPFAPAGATDIIARAIAPRLGEKLGAQIVVINAAGASGTIGAASVANAEPDGNTLLLYHIAMVTTHHFQKGMPFDPLNSFTPIGLVAQASNVVTVNPALPARNLRELVDYAKANPGKVNFGSSGVGSSDHLGGELLQSVTRTQLTHVPYKGGGPAIAGLVGGETEVNAGSIAQVVAMVKAGRLRALAVMQSSRSATLPDIPTTGEAGFPALDHRTWLGVWGPAKMTPDVVNRINGALRDVLAMDDVRQAFEKVGVDPAVSSPQEFDSYIRTQHGLWNKVFAGKAP</sequence>
<dbReference type="InterPro" id="IPR005064">
    <property type="entry name" value="BUG"/>
</dbReference>
<dbReference type="PIRSF" id="PIRSF017082">
    <property type="entry name" value="YflP"/>
    <property type="match status" value="1"/>
</dbReference>
<organism evidence="2 3">
    <name type="scientific">Caenimonas aquaedulcis</name>
    <dbReference type="NCBI Taxonomy" id="2793270"/>
    <lineage>
        <taxon>Bacteria</taxon>
        <taxon>Pseudomonadati</taxon>
        <taxon>Pseudomonadota</taxon>
        <taxon>Betaproteobacteria</taxon>
        <taxon>Burkholderiales</taxon>
        <taxon>Comamonadaceae</taxon>
        <taxon>Caenimonas</taxon>
    </lineage>
</organism>
<keyword evidence="3" id="KW-1185">Reference proteome</keyword>
<dbReference type="SUPFAM" id="SSF53850">
    <property type="entry name" value="Periplasmic binding protein-like II"/>
    <property type="match status" value="1"/>
</dbReference>
<dbReference type="AlphaFoldDB" id="A0A931H8V6"/>
<dbReference type="EMBL" id="JADWYS010000001">
    <property type="protein sequence ID" value="MBG9390465.1"/>
    <property type="molecule type" value="Genomic_DNA"/>
</dbReference>
<dbReference type="InterPro" id="IPR042100">
    <property type="entry name" value="Bug_dom1"/>
</dbReference>
<dbReference type="Gene3D" id="3.40.190.150">
    <property type="entry name" value="Bordetella uptake gene, domain 1"/>
    <property type="match status" value="1"/>
</dbReference>
<evidence type="ECO:0000313" key="2">
    <source>
        <dbReference type="EMBL" id="MBG9390465.1"/>
    </source>
</evidence>
<dbReference type="Pfam" id="PF03401">
    <property type="entry name" value="TctC"/>
    <property type="match status" value="1"/>
</dbReference>
<dbReference type="RefSeq" id="WP_196988204.1">
    <property type="nucleotide sequence ID" value="NZ_JADWYS010000001.1"/>
</dbReference>
<accession>A0A931H8V6</accession>
<dbReference type="PANTHER" id="PTHR42928">
    <property type="entry name" value="TRICARBOXYLATE-BINDING PROTEIN"/>
    <property type="match status" value="1"/>
</dbReference>
<comment type="similarity">
    <text evidence="1">Belongs to the UPF0065 (bug) family.</text>
</comment>
<dbReference type="Gene3D" id="3.40.190.10">
    <property type="entry name" value="Periplasmic binding protein-like II"/>
    <property type="match status" value="1"/>
</dbReference>
<reference evidence="2" key="1">
    <citation type="submission" date="2020-11" db="EMBL/GenBank/DDBJ databases">
        <title>Bacterial whole genome sequence for Caenimonas sp. DR4.4.</title>
        <authorList>
            <person name="Le V."/>
            <person name="Ko S.-R."/>
            <person name="Ahn C.-Y."/>
            <person name="Oh H.-M."/>
        </authorList>
    </citation>
    <scope>NUCLEOTIDE SEQUENCE</scope>
    <source>
        <strain evidence="2">DR4.4</strain>
    </source>
</reference>
<dbReference type="Proteomes" id="UP000651050">
    <property type="component" value="Unassembled WGS sequence"/>
</dbReference>
<proteinExistence type="inferred from homology"/>
<protein>
    <submittedName>
        <fullName evidence="2">Tripartite tricarboxylate transporter substrate binding protein</fullName>
    </submittedName>
</protein>
<dbReference type="PANTHER" id="PTHR42928:SF5">
    <property type="entry name" value="BLR1237 PROTEIN"/>
    <property type="match status" value="1"/>
</dbReference>
<dbReference type="CDD" id="cd07012">
    <property type="entry name" value="PBP2_Bug_TTT"/>
    <property type="match status" value="1"/>
</dbReference>
<evidence type="ECO:0000256" key="1">
    <source>
        <dbReference type="ARBA" id="ARBA00006987"/>
    </source>
</evidence>
<evidence type="ECO:0000313" key="3">
    <source>
        <dbReference type="Proteomes" id="UP000651050"/>
    </source>
</evidence>